<dbReference type="PROSITE" id="PS00216">
    <property type="entry name" value="SUGAR_TRANSPORT_1"/>
    <property type="match status" value="1"/>
</dbReference>
<accession>A0A1Y6K0B5</accession>
<evidence type="ECO:0000256" key="2">
    <source>
        <dbReference type="ARBA" id="ARBA00022692"/>
    </source>
</evidence>
<dbReference type="Gene3D" id="1.20.1250.20">
    <property type="entry name" value="MFS general substrate transporter like domains"/>
    <property type="match status" value="2"/>
</dbReference>
<keyword evidence="2 5" id="KW-0812">Transmembrane</keyword>
<dbReference type="PANTHER" id="PTHR23525">
    <property type="entry name" value="TRANSPORTER, PUTATIVE-RELATED"/>
    <property type="match status" value="1"/>
</dbReference>
<dbReference type="KEGG" id="abat:CFX1CAM_0015"/>
<keyword evidence="4 5" id="KW-0472">Membrane</keyword>
<evidence type="ECO:0000256" key="5">
    <source>
        <dbReference type="SAM" id="Phobius"/>
    </source>
</evidence>
<feature type="transmembrane region" description="Helical" evidence="5">
    <location>
        <begin position="62"/>
        <end position="82"/>
    </location>
</feature>
<dbReference type="Pfam" id="PF07690">
    <property type="entry name" value="MFS_1"/>
    <property type="match status" value="1"/>
</dbReference>
<feature type="transmembrane region" description="Helical" evidence="5">
    <location>
        <begin position="31"/>
        <end position="50"/>
    </location>
</feature>
<dbReference type="PROSITE" id="PS50850">
    <property type="entry name" value="MFS"/>
    <property type="match status" value="1"/>
</dbReference>
<protein>
    <submittedName>
        <fullName evidence="7">Putative Major Facilitator Superfamily</fullName>
    </submittedName>
</protein>
<comment type="subcellular location">
    <subcellularLocation>
        <location evidence="1">Cell membrane</location>
        <topology evidence="1">Multi-pass membrane protein</topology>
    </subcellularLocation>
</comment>
<dbReference type="InterPro" id="IPR020846">
    <property type="entry name" value="MFS_dom"/>
</dbReference>
<feature type="domain" description="Major facilitator superfamily (MFS) profile" evidence="6">
    <location>
        <begin position="28"/>
        <end position="419"/>
    </location>
</feature>
<feature type="transmembrane region" description="Helical" evidence="5">
    <location>
        <begin position="391"/>
        <end position="412"/>
    </location>
</feature>
<dbReference type="InterPro" id="IPR005829">
    <property type="entry name" value="Sugar_transporter_CS"/>
</dbReference>
<sequence length="421" mass="45878">MKSQQRPPHNPEGVVRTYIKRVRAFSPNARIYLISIIIYGAGFGIHRILFNFFLRSLGYDETFMGLLSTVNSMTVLISALPMGYLADRLGRKSTLVLAVLLTGASIIFMVGFPSTGILIVTNILMGIGSSLGAVVSGPFMMENSGEEERTYLFSMQSGLQMAANSAGDWLGGYLPSWFGKIFNVSPVSSTAYAWAIGMAGALVISTVIPRLALRGDKEIHESRAAFAPIAFGRKHPGLLAKLLLPMFVTSIGAGLIMPFMNIFFSNVHQQPDPVIGALMAWGSLAMGVGLILAPAFADRYGKIRVVVFSQAISIPFLIILGFSPMFWMSAGAYFVRLTLMNMSTPVYQTFVMEQVEADSRAMVASLNSMVNSFGRAFSPVLSGWMQVNYGFGPPFTGTIITYIIAIGMYYAFFLRGKKRAV</sequence>
<dbReference type="RefSeq" id="WP_087861043.1">
    <property type="nucleotide sequence ID" value="NZ_LT859958.1"/>
</dbReference>
<dbReference type="AlphaFoldDB" id="A0A1Y6K0B5"/>
<dbReference type="SUPFAM" id="SSF103473">
    <property type="entry name" value="MFS general substrate transporter"/>
    <property type="match status" value="1"/>
</dbReference>
<dbReference type="InterPro" id="IPR011701">
    <property type="entry name" value="MFS"/>
</dbReference>
<proteinExistence type="predicted"/>
<evidence type="ECO:0000313" key="8">
    <source>
        <dbReference type="Proteomes" id="UP000195514"/>
    </source>
</evidence>
<dbReference type="GO" id="GO:0022857">
    <property type="term" value="F:transmembrane transporter activity"/>
    <property type="evidence" value="ECO:0007669"/>
    <property type="project" value="InterPro"/>
</dbReference>
<reference evidence="8" key="1">
    <citation type="submission" date="2017-05" db="EMBL/GenBank/DDBJ databases">
        <authorList>
            <person name="Kirkegaard R."/>
            <person name="Mcilroy J S."/>
        </authorList>
    </citation>
    <scope>NUCLEOTIDE SEQUENCE [LARGE SCALE GENOMIC DNA]</scope>
</reference>
<evidence type="ECO:0000256" key="1">
    <source>
        <dbReference type="ARBA" id="ARBA00004651"/>
    </source>
</evidence>
<dbReference type="InterPro" id="IPR036259">
    <property type="entry name" value="MFS_trans_sf"/>
</dbReference>
<feature type="transmembrane region" description="Helical" evidence="5">
    <location>
        <begin position="94"/>
        <end position="112"/>
    </location>
</feature>
<evidence type="ECO:0000259" key="6">
    <source>
        <dbReference type="PROSITE" id="PS50850"/>
    </source>
</evidence>
<evidence type="ECO:0000256" key="3">
    <source>
        <dbReference type="ARBA" id="ARBA00022989"/>
    </source>
</evidence>
<feature type="transmembrane region" description="Helical" evidence="5">
    <location>
        <begin position="242"/>
        <end position="262"/>
    </location>
</feature>
<organism evidence="7 8">
    <name type="scientific">Candidatus Brevifilum fermentans</name>
    <dbReference type="NCBI Taxonomy" id="1986204"/>
    <lineage>
        <taxon>Bacteria</taxon>
        <taxon>Bacillati</taxon>
        <taxon>Chloroflexota</taxon>
        <taxon>Anaerolineae</taxon>
        <taxon>Anaerolineales</taxon>
        <taxon>Anaerolineaceae</taxon>
        <taxon>Candidatus Brevifilum</taxon>
    </lineage>
</organism>
<gene>
    <name evidence="7" type="ORF">CFX1CAM_0015</name>
</gene>
<evidence type="ECO:0000256" key="4">
    <source>
        <dbReference type="ARBA" id="ARBA00023136"/>
    </source>
</evidence>
<keyword evidence="3 5" id="KW-1133">Transmembrane helix</keyword>
<name>A0A1Y6K0B5_9CHLR</name>
<keyword evidence="8" id="KW-1185">Reference proteome</keyword>
<evidence type="ECO:0000313" key="7">
    <source>
        <dbReference type="EMBL" id="SMX53081.1"/>
    </source>
</evidence>
<dbReference type="Proteomes" id="UP000195514">
    <property type="component" value="Chromosome I"/>
</dbReference>
<feature type="transmembrane region" description="Helical" evidence="5">
    <location>
        <begin position="274"/>
        <end position="293"/>
    </location>
</feature>
<dbReference type="PANTHER" id="PTHR23525:SF1">
    <property type="entry name" value="NODULIN-LIKE DOMAIN-CONTAINING PROTEIN"/>
    <property type="match status" value="1"/>
</dbReference>
<dbReference type="OrthoDB" id="9810492at2"/>
<dbReference type="EMBL" id="LT859958">
    <property type="protein sequence ID" value="SMX53081.1"/>
    <property type="molecule type" value="Genomic_DNA"/>
</dbReference>
<feature type="transmembrane region" description="Helical" evidence="5">
    <location>
        <begin position="191"/>
        <end position="213"/>
    </location>
</feature>
<feature type="transmembrane region" description="Helical" evidence="5">
    <location>
        <begin position="305"/>
        <end position="327"/>
    </location>
</feature>
<dbReference type="GO" id="GO:0005886">
    <property type="term" value="C:plasma membrane"/>
    <property type="evidence" value="ECO:0007669"/>
    <property type="project" value="UniProtKB-SubCell"/>
</dbReference>